<feature type="chain" id="PRO_5042461933" evidence="1">
    <location>
        <begin position="24"/>
        <end position="306"/>
    </location>
</feature>
<organism evidence="2 3">
    <name type="scientific">Ceratosolen solmsi marchali</name>
    <dbReference type="NCBI Taxonomy" id="326594"/>
    <lineage>
        <taxon>Eukaryota</taxon>
        <taxon>Metazoa</taxon>
        <taxon>Ecdysozoa</taxon>
        <taxon>Arthropoda</taxon>
        <taxon>Hexapoda</taxon>
        <taxon>Insecta</taxon>
        <taxon>Pterygota</taxon>
        <taxon>Neoptera</taxon>
        <taxon>Endopterygota</taxon>
        <taxon>Hymenoptera</taxon>
        <taxon>Apocrita</taxon>
        <taxon>Proctotrupomorpha</taxon>
        <taxon>Chalcidoidea</taxon>
        <taxon>Agaonidae</taxon>
        <taxon>Agaoninae</taxon>
        <taxon>Ceratosolen</taxon>
    </lineage>
</organism>
<dbReference type="Pfam" id="PF11581">
    <property type="entry name" value="Argos"/>
    <property type="match status" value="1"/>
</dbReference>
<keyword evidence="1" id="KW-0732">Signal</keyword>
<dbReference type="RefSeq" id="XP_011500122.1">
    <property type="nucleotide sequence ID" value="XM_011501820.1"/>
</dbReference>
<sequence>MRLGRNIEAQLWLLAAAFAVTRTARSPAEGILGMEFDDETGEELLKALMPSDNSILTDLEKLAELPDTTIVLIGEKHAHASRKEPLVVYQTGNSEEDLPECREKSEVCSKVDLYGDPWVERQCRCPSARACSRSLHADDGHTIVDKTRQYKLCEPVKRLPICRYFKDVTWTIAPGAGPNNSTVQKMHCRCRPGSVAYLVKRQYYVLPDGNPAFVYSFACSPQSRMRCQPKEPCRLFTVHKRPSSQLEEVNASPLCQCSKGHRCPRRHTEPGSLPSSYYGDGLGVKVYSGHCVPARHSNEPVYTLVK</sequence>
<accession>A0AAJ6YL66</accession>
<gene>
    <name evidence="3" type="primary">LOC105363991</name>
</gene>
<dbReference type="CTD" id="39833"/>
<feature type="signal peptide" evidence="1">
    <location>
        <begin position="1"/>
        <end position="23"/>
    </location>
</feature>
<evidence type="ECO:0000313" key="2">
    <source>
        <dbReference type="Proteomes" id="UP000695007"/>
    </source>
</evidence>
<proteinExistence type="predicted"/>
<protein>
    <submittedName>
        <fullName evidence="3">Protein giant-lens</fullName>
    </submittedName>
</protein>
<keyword evidence="2" id="KW-1185">Reference proteome</keyword>
<dbReference type="KEGG" id="csol:105363991"/>
<reference evidence="3" key="1">
    <citation type="submission" date="2025-08" db="UniProtKB">
        <authorList>
            <consortium name="RefSeq"/>
        </authorList>
    </citation>
    <scope>IDENTIFICATION</scope>
</reference>
<name>A0AAJ6YL66_9HYME</name>
<dbReference type="AlphaFoldDB" id="A0AAJ6YL66"/>
<dbReference type="GeneID" id="105363991"/>
<dbReference type="InterPro" id="IPR021633">
    <property type="entry name" value="Argos"/>
</dbReference>
<evidence type="ECO:0000256" key="1">
    <source>
        <dbReference type="SAM" id="SignalP"/>
    </source>
</evidence>
<dbReference type="Gene3D" id="2.20.20.150">
    <property type="match status" value="1"/>
</dbReference>
<dbReference type="Gene3D" id="2.20.20.160">
    <property type="match status" value="2"/>
</dbReference>
<dbReference type="Proteomes" id="UP000695007">
    <property type="component" value="Unplaced"/>
</dbReference>
<evidence type="ECO:0000313" key="3">
    <source>
        <dbReference type="RefSeq" id="XP_011500122.1"/>
    </source>
</evidence>